<evidence type="ECO:0000313" key="2">
    <source>
        <dbReference type="EMBL" id="OPC82316.1"/>
    </source>
</evidence>
<dbReference type="EMBL" id="MWQN01000001">
    <property type="protein sequence ID" value="OPC82316.1"/>
    <property type="molecule type" value="Genomic_DNA"/>
</dbReference>
<dbReference type="InterPro" id="IPR036514">
    <property type="entry name" value="SGNH_hydro_sf"/>
</dbReference>
<dbReference type="SUPFAM" id="SSF52266">
    <property type="entry name" value="SGNH hydrolase"/>
    <property type="match status" value="1"/>
</dbReference>
<feature type="domain" description="SGNH hydrolase-type esterase" evidence="1">
    <location>
        <begin position="13"/>
        <end position="188"/>
    </location>
</feature>
<dbReference type="Pfam" id="PF13472">
    <property type="entry name" value="Lipase_GDSL_2"/>
    <property type="match status" value="1"/>
</dbReference>
<dbReference type="InterPro" id="IPR013830">
    <property type="entry name" value="SGNH_hydro"/>
</dbReference>
<dbReference type="AlphaFoldDB" id="A0A1T3NZP4"/>
<protein>
    <recommendedName>
        <fullName evidence="1">SGNH hydrolase-type esterase domain-containing protein</fullName>
    </recommendedName>
</protein>
<organism evidence="2 3">
    <name type="scientific">Embleya scabrispora</name>
    <dbReference type="NCBI Taxonomy" id="159449"/>
    <lineage>
        <taxon>Bacteria</taxon>
        <taxon>Bacillati</taxon>
        <taxon>Actinomycetota</taxon>
        <taxon>Actinomycetes</taxon>
        <taxon>Kitasatosporales</taxon>
        <taxon>Streptomycetaceae</taxon>
        <taxon>Embleya</taxon>
    </lineage>
</organism>
<name>A0A1T3NZP4_9ACTN</name>
<gene>
    <name evidence="2" type="ORF">B4N89_16470</name>
</gene>
<keyword evidence="3" id="KW-1185">Reference proteome</keyword>
<dbReference type="PANTHER" id="PTHR30383:SF5">
    <property type="entry name" value="SGNH HYDROLASE-TYPE ESTERASE DOMAIN-CONTAINING PROTEIN"/>
    <property type="match status" value="1"/>
</dbReference>
<dbReference type="Proteomes" id="UP000190037">
    <property type="component" value="Unassembled WGS sequence"/>
</dbReference>
<dbReference type="OrthoDB" id="5196031at2"/>
<dbReference type="PANTHER" id="PTHR30383">
    <property type="entry name" value="THIOESTERASE 1/PROTEASE 1/LYSOPHOSPHOLIPASE L1"/>
    <property type="match status" value="1"/>
</dbReference>
<proteinExistence type="predicted"/>
<sequence>MEAAAPDLRICVAGDSFVQGVGDLSGGGWVGRLAAESRRRGRQVTAYNLGVRYETSADVAERWYGEAVPRMRHADGTGMVFAFGVNDVRIDNGRPRVAHADSVANLDAILDTATGARWTCLVVGAPPVPGEPDSGEAALALEDAYAKTCAARGIPFVPIQRALREDPQWWAAIEAYGDGAHCDAVGYAKLAALIADGGWWDWLDSLAPGR</sequence>
<dbReference type="Gene3D" id="3.40.50.1110">
    <property type="entry name" value="SGNH hydrolase"/>
    <property type="match status" value="1"/>
</dbReference>
<dbReference type="RefSeq" id="WP_078976585.1">
    <property type="nucleotide sequence ID" value="NZ_MWQN01000001.1"/>
</dbReference>
<comment type="caution">
    <text evidence="2">The sequence shown here is derived from an EMBL/GenBank/DDBJ whole genome shotgun (WGS) entry which is preliminary data.</text>
</comment>
<evidence type="ECO:0000313" key="3">
    <source>
        <dbReference type="Proteomes" id="UP000190037"/>
    </source>
</evidence>
<dbReference type="InterPro" id="IPR051532">
    <property type="entry name" value="Ester_Hydrolysis_Enzymes"/>
</dbReference>
<dbReference type="STRING" id="159449.B4N89_16470"/>
<reference evidence="2 3" key="1">
    <citation type="submission" date="2017-03" db="EMBL/GenBank/DDBJ databases">
        <title>Draft genome sequence of Streptomyces scabrisporus NF3, endophyte isolated from Amphipterygium adstringens.</title>
        <authorList>
            <person name="Vazquez M."/>
            <person name="Ceapa C.D."/>
            <person name="Rodriguez Luna D."/>
            <person name="Sanchez Esquivel S."/>
        </authorList>
    </citation>
    <scope>NUCLEOTIDE SEQUENCE [LARGE SCALE GENOMIC DNA]</scope>
    <source>
        <strain evidence="2 3">NF3</strain>
    </source>
</reference>
<dbReference type="GO" id="GO:0004622">
    <property type="term" value="F:phosphatidylcholine lysophospholipase activity"/>
    <property type="evidence" value="ECO:0007669"/>
    <property type="project" value="TreeGrafter"/>
</dbReference>
<evidence type="ECO:0000259" key="1">
    <source>
        <dbReference type="Pfam" id="PF13472"/>
    </source>
</evidence>
<accession>A0A1T3NZP4</accession>